<comment type="caution">
    <text evidence="1">The sequence shown here is derived from an EMBL/GenBank/DDBJ whole genome shotgun (WGS) entry which is preliminary data.</text>
</comment>
<gene>
    <name evidence="1" type="ORF">L6452_38772</name>
</gene>
<proteinExistence type="predicted"/>
<accession>A0ACB8XQ04</accession>
<reference evidence="2" key="1">
    <citation type="journal article" date="2022" name="Mol. Ecol. Resour.">
        <title>The genomes of chicory, endive, great burdock and yacon provide insights into Asteraceae palaeo-polyploidization history and plant inulin production.</title>
        <authorList>
            <person name="Fan W."/>
            <person name="Wang S."/>
            <person name="Wang H."/>
            <person name="Wang A."/>
            <person name="Jiang F."/>
            <person name="Liu H."/>
            <person name="Zhao H."/>
            <person name="Xu D."/>
            <person name="Zhang Y."/>
        </authorList>
    </citation>
    <scope>NUCLEOTIDE SEQUENCE [LARGE SCALE GENOMIC DNA]</scope>
    <source>
        <strain evidence="2">cv. Niubang</strain>
    </source>
</reference>
<reference evidence="1 2" key="2">
    <citation type="journal article" date="2022" name="Mol. Ecol. Resour.">
        <title>The genomes of chicory, endive, great burdock and yacon provide insights into Asteraceae paleo-polyploidization history and plant inulin production.</title>
        <authorList>
            <person name="Fan W."/>
            <person name="Wang S."/>
            <person name="Wang H."/>
            <person name="Wang A."/>
            <person name="Jiang F."/>
            <person name="Liu H."/>
            <person name="Zhao H."/>
            <person name="Xu D."/>
            <person name="Zhang Y."/>
        </authorList>
    </citation>
    <scope>NUCLEOTIDE SEQUENCE [LARGE SCALE GENOMIC DNA]</scope>
    <source>
        <strain evidence="2">cv. Niubang</strain>
    </source>
</reference>
<sequence>MEEAADEVQTEEPPSHVEGEKVADKATPSSVLDQVLEEEEEEEEEDEEDLDLQDQGKEQQADDDDDDEEDQSLWFSAANITLATTSKEVVTAWGRSGTSSGAPSQGKQKGIAAEGNLNIVSQSEGDHPSQS</sequence>
<dbReference type="EMBL" id="CM042061">
    <property type="protein sequence ID" value="KAI3672675.1"/>
    <property type="molecule type" value="Genomic_DNA"/>
</dbReference>
<keyword evidence="2" id="KW-1185">Reference proteome</keyword>
<evidence type="ECO:0000313" key="1">
    <source>
        <dbReference type="EMBL" id="KAI3672675.1"/>
    </source>
</evidence>
<dbReference type="Proteomes" id="UP001055879">
    <property type="component" value="Linkage Group LG15"/>
</dbReference>
<evidence type="ECO:0000313" key="2">
    <source>
        <dbReference type="Proteomes" id="UP001055879"/>
    </source>
</evidence>
<name>A0ACB8XQ04_ARCLA</name>
<protein>
    <submittedName>
        <fullName evidence="1">Uncharacterized protein</fullName>
    </submittedName>
</protein>
<organism evidence="1 2">
    <name type="scientific">Arctium lappa</name>
    <name type="common">Greater burdock</name>
    <name type="synonym">Lappa major</name>
    <dbReference type="NCBI Taxonomy" id="4217"/>
    <lineage>
        <taxon>Eukaryota</taxon>
        <taxon>Viridiplantae</taxon>
        <taxon>Streptophyta</taxon>
        <taxon>Embryophyta</taxon>
        <taxon>Tracheophyta</taxon>
        <taxon>Spermatophyta</taxon>
        <taxon>Magnoliopsida</taxon>
        <taxon>eudicotyledons</taxon>
        <taxon>Gunneridae</taxon>
        <taxon>Pentapetalae</taxon>
        <taxon>asterids</taxon>
        <taxon>campanulids</taxon>
        <taxon>Asterales</taxon>
        <taxon>Asteraceae</taxon>
        <taxon>Carduoideae</taxon>
        <taxon>Cardueae</taxon>
        <taxon>Arctiinae</taxon>
        <taxon>Arctium</taxon>
    </lineage>
</organism>